<keyword evidence="13 24" id="KW-0862">Zinc</keyword>
<dbReference type="STRING" id="1194695.A0A5A7USB3"/>
<evidence type="ECO:0000256" key="20">
    <source>
        <dbReference type="PIRSR" id="PIRSR605150-1"/>
    </source>
</evidence>
<dbReference type="Pfam" id="PF14569">
    <property type="entry name" value="zf-UDP"/>
    <property type="match status" value="1"/>
</dbReference>
<evidence type="ECO:0000256" key="21">
    <source>
        <dbReference type="PIRSR" id="PIRSR605150-2"/>
    </source>
</evidence>
<evidence type="ECO:0000256" key="12">
    <source>
        <dbReference type="ARBA" id="ARBA00022771"/>
    </source>
</evidence>
<evidence type="ECO:0000256" key="14">
    <source>
        <dbReference type="ARBA" id="ARBA00022916"/>
    </source>
</evidence>
<dbReference type="PROSITE" id="PS00678">
    <property type="entry name" value="WD_REPEATS_1"/>
    <property type="match status" value="1"/>
</dbReference>
<dbReference type="GO" id="GO:0005886">
    <property type="term" value="C:plasma membrane"/>
    <property type="evidence" value="ECO:0007669"/>
    <property type="project" value="UniProtKB-SubCell"/>
</dbReference>
<keyword evidence="18 24" id="KW-0961">Cell wall biogenesis/degradation</keyword>
<evidence type="ECO:0000256" key="5">
    <source>
        <dbReference type="ARBA" id="ARBA00022475"/>
    </source>
</evidence>
<feature type="transmembrane region" description="Helical" evidence="24">
    <location>
        <begin position="587"/>
        <end position="604"/>
    </location>
</feature>
<dbReference type="PROSITE" id="PS51379">
    <property type="entry name" value="4FE4S_FER_2"/>
    <property type="match status" value="1"/>
</dbReference>
<dbReference type="GO" id="GO:0030244">
    <property type="term" value="P:cellulose biosynthetic process"/>
    <property type="evidence" value="ECO:0007669"/>
    <property type="project" value="UniProtKB-KW"/>
</dbReference>
<feature type="active site" evidence="20">
    <location>
        <position position="710"/>
    </location>
</feature>
<dbReference type="GO" id="GO:0008270">
    <property type="term" value="F:zinc ion binding"/>
    <property type="evidence" value="ECO:0007669"/>
    <property type="project" value="UniProtKB-KW"/>
</dbReference>
<feature type="binding site" evidence="22">
    <location>
        <position position="852"/>
    </location>
    <ligand>
        <name>Mn(2+)</name>
        <dbReference type="ChEBI" id="CHEBI:29035"/>
    </ligand>
</feature>
<dbReference type="GO" id="GO:0016760">
    <property type="term" value="F:cellulose synthase (UDP-forming) activity"/>
    <property type="evidence" value="ECO:0007669"/>
    <property type="project" value="UniProtKB-EC"/>
</dbReference>
<organism evidence="27 28">
    <name type="scientific">Cucumis melo var. makuwa</name>
    <name type="common">Oriental melon</name>
    <dbReference type="NCBI Taxonomy" id="1194695"/>
    <lineage>
        <taxon>Eukaryota</taxon>
        <taxon>Viridiplantae</taxon>
        <taxon>Streptophyta</taxon>
        <taxon>Embryophyta</taxon>
        <taxon>Tracheophyta</taxon>
        <taxon>Spermatophyta</taxon>
        <taxon>Magnoliopsida</taxon>
        <taxon>eudicotyledons</taxon>
        <taxon>Gunneridae</taxon>
        <taxon>Pentapetalae</taxon>
        <taxon>rosids</taxon>
        <taxon>fabids</taxon>
        <taxon>Cucurbitales</taxon>
        <taxon>Cucurbitaceae</taxon>
        <taxon>Benincaseae</taxon>
        <taxon>Cucumis</taxon>
    </lineage>
</organism>
<keyword evidence="16 24" id="KW-0472">Membrane</keyword>
<dbReference type="PROSITE" id="PS50082">
    <property type="entry name" value="WD_REPEATS_2"/>
    <property type="match status" value="2"/>
</dbReference>
<dbReference type="InterPro" id="IPR029044">
    <property type="entry name" value="Nucleotide-diphossugar_trans"/>
</dbReference>
<feature type="transmembrane region" description="Helical" evidence="24">
    <location>
        <begin position="1173"/>
        <end position="1194"/>
    </location>
</feature>
<feature type="binding site" evidence="21">
    <location>
        <position position="851"/>
    </location>
    <ligand>
        <name>UDP-alpha-D-glucose</name>
        <dbReference type="ChEBI" id="CHEBI:58885"/>
    </ligand>
</feature>
<evidence type="ECO:0000313" key="28">
    <source>
        <dbReference type="Proteomes" id="UP000321393"/>
    </source>
</evidence>
<keyword evidence="17" id="KW-0464">Manganese</keyword>
<evidence type="ECO:0000256" key="25">
    <source>
        <dbReference type="SAM" id="MobiDB-lite"/>
    </source>
</evidence>
<dbReference type="OrthoDB" id="2161379at2759"/>
<dbReference type="EMBL" id="SSTE01007279">
    <property type="protein sequence ID" value="KAA0057056.1"/>
    <property type="molecule type" value="Genomic_DNA"/>
</dbReference>
<accession>A0A5A7USB3</accession>
<feature type="transmembrane region" description="Helical" evidence="24">
    <location>
        <begin position="616"/>
        <end position="635"/>
    </location>
</feature>
<feature type="binding site" evidence="22">
    <location>
        <position position="876"/>
    </location>
    <ligand>
        <name>Mn(2+)</name>
        <dbReference type="ChEBI" id="CHEBI:29035"/>
    </ligand>
</feature>
<feature type="transmembrane region" description="Helical" evidence="24">
    <location>
        <begin position="1356"/>
        <end position="1376"/>
    </location>
</feature>
<dbReference type="Gene3D" id="3.30.40.10">
    <property type="entry name" value="Zinc/RING finger domain, C3HC4 (zinc finger)"/>
    <property type="match status" value="1"/>
</dbReference>
<evidence type="ECO:0000256" key="17">
    <source>
        <dbReference type="ARBA" id="ARBA00023211"/>
    </source>
</evidence>
<comment type="catalytic activity">
    <reaction evidence="19 24">
        <text>[(1-&gt;4)-beta-D-glucosyl](n) + UDP-alpha-D-glucose = [(1-&gt;4)-beta-D-glucosyl](n+1) + UDP + H(+)</text>
        <dbReference type="Rhea" id="RHEA:19929"/>
        <dbReference type="Rhea" id="RHEA-COMP:10033"/>
        <dbReference type="Rhea" id="RHEA-COMP:10034"/>
        <dbReference type="ChEBI" id="CHEBI:15378"/>
        <dbReference type="ChEBI" id="CHEBI:18246"/>
        <dbReference type="ChEBI" id="CHEBI:58223"/>
        <dbReference type="ChEBI" id="CHEBI:58885"/>
        <dbReference type="EC" id="2.4.1.12"/>
    </reaction>
</comment>
<evidence type="ECO:0000256" key="2">
    <source>
        <dbReference type="ARBA" id="ARBA00004651"/>
    </source>
</evidence>
<evidence type="ECO:0000256" key="6">
    <source>
        <dbReference type="ARBA" id="ARBA00022574"/>
    </source>
</evidence>
<evidence type="ECO:0000256" key="23">
    <source>
        <dbReference type="PROSITE-ProRule" id="PRU00221"/>
    </source>
</evidence>
<feature type="repeat" description="WD" evidence="23">
    <location>
        <begin position="282"/>
        <end position="317"/>
    </location>
</feature>
<feature type="transmembrane region" description="Helical" evidence="24">
    <location>
        <begin position="1241"/>
        <end position="1260"/>
    </location>
</feature>
<feature type="binding site" evidence="21">
    <location>
        <position position="680"/>
    </location>
    <ligand>
        <name>UDP-alpha-D-glucose</name>
        <dbReference type="ChEBI" id="CHEBI:58885"/>
    </ligand>
</feature>
<name>A0A5A7USB3_CUCMM</name>
<keyword evidence="14 24" id="KW-0135">Cellulose biosynthesis</keyword>
<dbReference type="PROSITE" id="PS50294">
    <property type="entry name" value="WD_REPEATS_REGION"/>
    <property type="match status" value="1"/>
</dbReference>
<dbReference type="UniPathway" id="UPA00695"/>
<comment type="similarity">
    <text evidence="4 24">Belongs to the glycosyltransferase 2 family. Plant cellulose synthase subfamily.</text>
</comment>
<dbReference type="InterPro" id="IPR013083">
    <property type="entry name" value="Znf_RING/FYVE/PHD"/>
</dbReference>
<evidence type="ECO:0000259" key="26">
    <source>
        <dbReference type="PROSITE" id="PS51379"/>
    </source>
</evidence>
<comment type="cofactor">
    <cofactor evidence="24">
        <name>Zn(2+)</name>
        <dbReference type="ChEBI" id="CHEBI:29105"/>
    </cofactor>
    <text evidence="24">Binds 2 Zn(2+) ions per subunit.</text>
</comment>
<dbReference type="FunFam" id="3.90.550.10:FF:000009">
    <property type="entry name" value="Cellulose synthase"/>
    <property type="match status" value="1"/>
</dbReference>
<dbReference type="InterPro" id="IPR036322">
    <property type="entry name" value="WD40_repeat_dom_sf"/>
</dbReference>
<feature type="binding site" evidence="21">
    <location>
        <position position="710"/>
    </location>
    <ligand>
        <name>UDP-alpha-D-glucose</name>
        <dbReference type="ChEBI" id="CHEBI:58885"/>
    </ligand>
</feature>
<dbReference type="SUPFAM" id="SSF50978">
    <property type="entry name" value="WD40 repeat-like"/>
    <property type="match status" value="1"/>
</dbReference>
<evidence type="ECO:0000313" key="27">
    <source>
        <dbReference type="EMBL" id="KAA0057056.1"/>
    </source>
</evidence>
<dbReference type="Pfam" id="PF00400">
    <property type="entry name" value="WD40"/>
    <property type="match status" value="3"/>
</dbReference>
<dbReference type="InterPro" id="IPR017896">
    <property type="entry name" value="4Fe4S_Fe-S-bd"/>
</dbReference>
<feature type="transmembrane region" description="Helical" evidence="24">
    <location>
        <begin position="1206"/>
        <end position="1229"/>
    </location>
</feature>
<comment type="caution">
    <text evidence="27">The sequence shown here is derived from an EMBL/GenBank/DDBJ whole genome shotgun (WGS) entry which is preliminary data.</text>
</comment>
<keyword evidence="12 24" id="KW-0863">Zinc-finger</keyword>
<evidence type="ECO:0000256" key="1">
    <source>
        <dbReference type="ARBA" id="ARBA00001936"/>
    </source>
</evidence>
<feature type="active site" evidence="20">
    <location>
        <position position="1095"/>
    </location>
</feature>
<evidence type="ECO:0000256" key="10">
    <source>
        <dbReference type="ARBA" id="ARBA00022723"/>
    </source>
</evidence>
<keyword evidence="7 24" id="KW-0328">Glycosyltransferase</keyword>
<evidence type="ECO:0000256" key="8">
    <source>
        <dbReference type="ARBA" id="ARBA00022679"/>
    </source>
</evidence>
<keyword evidence="8 24" id="KW-0808">Transferase</keyword>
<comment type="cofactor">
    <cofactor evidence="1">
        <name>Mn(2+)</name>
        <dbReference type="ChEBI" id="CHEBI:29035"/>
    </cofactor>
</comment>
<keyword evidence="5 24" id="KW-1003">Cell membrane</keyword>
<evidence type="ECO:0000256" key="24">
    <source>
        <dbReference type="RuleBase" id="RU361116"/>
    </source>
</evidence>
<feature type="repeat" description="WD" evidence="23">
    <location>
        <begin position="140"/>
        <end position="182"/>
    </location>
</feature>
<keyword evidence="9 24" id="KW-0812">Transmembrane</keyword>
<dbReference type="GO" id="GO:0071555">
    <property type="term" value="P:cell wall organization"/>
    <property type="evidence" value="ECO:0007669"/>
    <property type="project" value="UniProtKB-KW"/>
</dbReference>
<dbReference type="InterPro" id="IPR015943">
    <property type="entry name" value="WD40/YVTN_repeat-like_dom_sf"/>
</dbReference>
<dbReference type="PANTHER" id="PTHR13301">
    <property type="entry name" value="X-BOX TRANSCRIPTION FACTOR-RELATED"/>
    <property type="match status" value="1"/>
</dbReference>
<feature type="binding site" evidence="21">
    <location>
        <position position="674"/>
    </location>
    <ligand>
        <name>UDP-alpha-D-glucose</name>
        <dbReference type="ChEBI" id="CHEBI:58885"/>
    </ligand>
</feature>
<evidence type="ECO:0000256" key="9">
    <source>
        <dbReference type="ARBA" id="ARBA00022692"/>
    </source>
</evidence>
<dbReference type="InterPro" id="IPR005150">
    <property type="entry name" value="Cellulose_synth"/>
</dbReference>
<dbReference type="SUPFAM" id="SSF53448">
    <property type="entry name" value="Nucleotide-diphospho-sugar transferases"/>
    <property type="match status" value="1"/>
</dbReference>
<evidence type="ECO:0000256" key="15">
    <source>
        <dbReference type="ARBA" id="ARBA00022989"/>
    </source>
</evidence>
<evidence type="ECO:0000256" key="13">
    <source>
        <dbReference type="ARBA" id="ARBA00022833"/>
    </source>
</evidence>
<evidence type="ECO:0000256" key="3">
    <source>
        <dbReference type="ARBA" id="ARBA00004768"/>
    </source>
</evidence>
<feature type="region of interest" description="Disordered" evidence="25">
    <location>
        <begin position="538"/>
        <end position="558"/>
    </location>
</feature>
<feature type="transmembrane region" description="Helical" evidence="24">
    <location>
        <begin position="1325"/>
        <end position="1344"/>
    </location>
</feature>
<proteinExistence type="inferred from homology"/>
<evidence type="ECO:0000256" key="16">
    <source>
        <dbReference type="ARBA" id="ARBA00023136"/>
    </source>
</evidence>
<gene>
    <name evidence="27" type="ORF">E6C27_scaffold96G002440</name>
</gene>
<sequence>MSEAPPRRLRGHKGTATCCVASNDRPGLVATSGEDGCVCWFDLRCKDVVSIMEVGKEPISSICFKPGNEKVIYISSGKEIKSFDVHQATASKPLGSYSYNKEEINQVSCSPKASFLAAADDGGDVKIIDVHNNCLYKTLRSGHTSICSSVQFLPWRPWEVITGGLDSKLIMWDFSRGRPIQVLDFDIPDNHPSSSTGQCFNPAFIHAIAVPEVNMLDRLGQICVVARGDGIVHVIDIETEKSKTSSKTVKKVQTRSKGVAAACDMDNQEQTGRKRLYLDYTVGGHSAAVSCVAFSQFGEKGKFIVSGGNDKCIKLWNWREVPDGGKTSSSNNEILHLNINLSKKVNWLCTTPSETENLIVCDTSKVVKVYNLQNLGSPKKGEVRNKMMVSDVPICHTCGEPVGVDGNGEVFVACHECHFPICKVCVQYDIKEGRNVCLRCGSPFDENLLMDADTKRSGDRNTMASHLSHSQDVGVHARHVSSVSTVDSGKECSFYKSCWKPLILFLFLIISFWFCEELNDESGNPIWKNRVESWKDKKNKKKRPAVKTEQEAQIPVHQQMEEKQISEEAAVTHSFSSVYPIPSSRLTPYRIVIIMRLIILALFFQYRITNPVDSAFGLWLTSIICEIWFAFSWVLDQFPKWFPVCRDTFIDRLSARFEREGEPSQLAAVDFFVSTVDPLKEPPLITANTVLSILAVDYPVDKVSCYVSDDGAAMLTFESLVETADFARMWVPFCKKFSIEPRAPEFYFSQKIDYLKDKVQPSFVKERRAMKRAYEEFKVRVNALVAKAQKTPDEGWSMQDGTAWPGNNPRDHPGMIQVFLGNTGAHDIEGNELPRLVYVSREKRPGYQHHKKAGAENALVRVSAVLTNAPFILNLDCDHYVNNSQAIREAMCFLMDPQVGRDVCYVQFPQRFDGIDRSDRYANRNTVFFDVNMKGLDGIQGPVYVGTGCVFNRQALYGYGPPTLPSLSKTSSSSCSWCGCCSCCCPSKKISKDPTEIQRDAKREELDAAIFNLGEIDNYDEYERSMLISQLSFEKTFGLSSVFIESTLMENGGVAESANPSTLIKEAIHVIGCGYEEKTAWGKEIGWIYGSVTEDILTGFKMHCRGWRSIYCMPLRPAFKGSAPINLSDRLHQVLRWALGSVEIFLSRHCPLWYGFAGGRLKWLQRMAYINTIVYPFTSLPLVAYCSLPAICLLTGKFIIPTLSNLASTLFLGLFLSIILTSVLELRWSGVSIEDIWRNEQFWVIGGVSAHLFAVFQGFLKMLAGIDTNFTVTAKAADDAEFGELYMVKWTTLLIPPTTLIVVNMVGVVAGFSDALNGGYEAWGPLFGKVFFAFWVIFHLYPFLKGLMGRQNRTPTIVVLWSVLLASVFSLVWVKINPFVNQVDSTTVAQSCIAIDC</sequence>
<keyword evidence="15 24" id="KW-1133">Transmembrane helix</keyword>
<dbReference type="SMART" id="SM00320">
    <property type="entry name" value="WD40"/>
    <property type="match status" value="6"/>
</dbReference>
<comment type="pathway">
    <text evidence="3 24">Glycan metabolism; plant cellulose biosynthesis.</text>
</comment>
<evidence type="ECO:0000256" key="18">
    <source>
        <dbReference type="ARBA" id="ARBA00023316"/>
    </source>
</evidence>
<dbReference type="Gene3D" id="2.130.10.10">
    <property type="entry name" value="YVTN repeat-like/Quinoprotein amine dehydrogenase"/>
    <property type="match status" value="2"/>
</dbReference>
<comment type="subcellular location">
    <subcellularLocation>
        <location evidence="2 24">Cell membrane</location>
        <topology evidence="2 24">Multi-pass membrane protein</topology>
    </subcellularLocation>
</comment>
<feature type="domain" description="4Fe-4S ferredoxin-type" evidence="26">
    <location>
        <begin position="966"/>
        <end position="995"/>
    </location>
</feature>
<evidence type="ECO:0000256" key="22">
    <source>
        <dbReference type="PIRSR" id="PIRSR605150-3"/>
    </source>
</evidence>
<evidence type="ECO:0000256" key="19">
    <source>
        <dbReference type="ARBA" id="ARBA00048682"/>
    </source>
</evidence>
<evidence type="ECO:0000256" key="7">
    <source>
        <dbReference type="ARBA" id="ARBA00022676"/>
    </source>
</evidence>
<evidence type="ECO:0000256" key="11">
    <source>
        <dbReference type="ARBA" id="ARBA00022737"/>
    </source>
</evidence>
<dbReference type="InterPro" id="IPR001680">
    <property type="entry name" value="WD40_rpt"/>
</dbReference>
<keyword evidence="11" id="KW-0677">Repeat</keyword>
<feature type="binding site" evidence="21">
    <location>
        <position position="681"/>
    </location>
    <ligand>
        <name>UDP-alpha-D-glucose</name>
        <dbReference type="ChEBI" id="CHEBI:58885"/>
    </ligand>
</feature>
<reference evidence="27 28" key="1">
    <citation type="submission" date="2019-08" db="EMBL/GenBank/DDBJ databases">
        <title>Draft genome sequences of two oriental melons (Cucumis melo L. var makuwa).</title>
        <authorList>
            <person name="Kwon S.-Y."/>
        </authorList>
    </citation>
    <scope>NUCLEOTIDE SEQUENCE [LARGE SCALE GENOMIC DNA]</scope>
    <source>
        <strain evidence="28">cv. SW 3</strain>
        <tissue evidence="27">Leaf</tissue>
    </source>
</reference>
<dbReference type="SUPFAM" id="SSF57850">
    <property type="entry name" value="RING/U-box"/>
    <property type="match status" value="1"/>
</dbReference>
<dbReference type="InterPro" id="IPR027934">
    <property type="entry name" value="CES_Znf_RING"/>
</dbReference>
<evidence type="ECO:0000256" key="4">
    <source>
        <dbReference type="ARBA" id="ARBA00007548"/>
    </source>
</evidence>
<dbReference type="Gene3D" id="3.90.550.10">
    <property type="entry name" value="Spore Coat Polysaccharide Biosynthesis Protein SpsA, Chain A"/>
    <property type="match status" value="1"/>
</dbReference>
<keyword evidence="10 24" id="KW-0479">Metal-binding</keyword>
<dbReference type="InterPro" id="IPR019775">
    <property type="entry name" value="WD40_repeat_CS"/>
</dbReference>
<keyword evidence="6 23" id="KW-0853">WD repeat</keyword>
<protein>
    <recommendedName>
        <fullName evidence="24">Cellulose synthase</fullName>
        <ecNumber evidence="24">2.4.1.12</ecNumber>
    </recommendedName>
</protein>
<feature type="transmembrane region" description="Helical" evidence="24">
    <location>
        <begin position="1293"/>
        <end position="1313"/>
    </location>
</feature>
<dbReference type="Pfam" id="PF03552">
    <property type="entry name" value="Cellulose_synt"/>
    <property type="match status" value="1"/>
</dbReference>
<dbReference type="EC" id="2.4.1.12" evidence="24"/>
<dbReference type="Proteomes" id="UP000321393">
    <property type="component" value="Unassembled WGS sequence"/>
</dbReference>